<proteinExistence type="predicted"/>
<dbReference type="SMART" id="SM00900">
    <property type="entry name" value="FMN_bind"/>
    <property type="match status" value="1"/>
</dbReference>
<dbReference type="Pfam" id="PF04205">
    <property type="entry name" value="FMN_bind"/>
    <property type="match status" value="1"/>
</dbReference>
<feature type="domain" description="FMN-binding" evidence="1">
    <location>
        <begin position="92"/>
        <end position="171"/>
    </location>
</feature>
<dbReference type="Proteomes" id="UP000824135">
    <property type="component" value="Unassembled WGS sequence"/>
</dbReference>
<dbReference type="InterPro" id="IPR007329">
    <property type="entry name" value="FMN-bd"/>
</dbReference>
<dbReference type="GO" id="GO:0016020">
    <property type="term" value="C:membrane"/>
    <property type="evidence" value="ECO:0007669"/>
    <property type="project" value="InterPro"/>
</dbReference>
<dbReference type="EMBL" id="DXCO01000029">
    <property type="protein sequence ID" value="HIY78113.1"/>
    <property type="molecule type" value="Genomic_DNA"/>
</dbReference>
<gene>
    <name evidence="2" type="ORF">H9728_03625</name>
</gene>
<protein>
    <submittedName>
        <fullName evidence="2">FMN-binding protein</fullName>
    </submittedName>
</protein>
<organism evidence="2 3">
    <name type="scientific">Candidatus Borkfalkia excrementavium</name>
    <dbReference type="NCBI Taxonomy" id="2838505"/>
    <lineage>
        <taxon>Bacteria</taxon>
        <taxon>Bacillati</taxon>
        <taxon>Bacillota</taxon>
        <taxon>Clostridia</taxon>
        <taxon>Christensenellales</taxon>
        <taxon>Christensenellaceae</taxon>
        <taxon>Candidatus Borkfalkia</taxon>
    </lineage>
</organism>
<evidence type="ECO:0000313" key="2">
    <source>
        <dbReference type="EMBL" id="HIY78113.1"/>
    </source>
</evidence>
<dbReference type="AlphaFoldDB" id="A0A9D1ZB22"/>
<evidence type="ECO:0000259" key="1">
    <source>
        <dbReference type="SMART" id="SM00900"/>
    </source>
</evidence>
<sequence>MTAKVKSMLQCILVLAVIALASGVLLGAVHVLTYVDPFQATLDFFKEESGAEGDFEMIVEKETSVDGTSGSIVYYARSTDGVHAFLAKGNGGYGGERVPVYVFIKEGTITKVAPGDYTQQTFMDELEKGFYDQFVGKDVATLKPLEADTVSGATMSSTAVRNAIDAVVAYYNGNVSGGESNG</sequence>
<accession>A0A9D1ZB22</accession>
<evidence type="ECO:0000313" key="3">
    <source>
        <dbReference type="Proteomes" id="UP000824135"/>
    </source>
</evidence>
<name>A0A9D1ZB22_9FIRM</name>
<dbReference type="GO" id="GO:0010181">
    <property type="term" value="F:FMN binding"/>
    <property type="evidence" value="ECO:0007669"/>
    <property type="project" value="InterPro"/>
</dbReference>
<reference evidence="2" key="1">
    <citation type="journal article" date="2021" name="PeerJ">
        <title>Extensive microbial diversity within the chicken gut microbiome revealed by metagenomics and culture.</title>
        <authorList>
            <person name="Gilroy R."/>
            <person name="Ravi A."/>
            <person name="Getino M."/>
            <person name="Pursley I."/>
            <person name="Horton D.L."/>
            <person name="Alikhan N.F."/>
            <person name="Baker D."/>
            <person name="Gharbi K."/>
            <person name="Hall N."/>
            <person name="Watson M."/>
            <person name="Adriaenssens E.M."/>
            <person name="Foster-Nyarko E."/>
            <person name="Jarju S."/>
            <person name="Secka A."/>
            <person name="Antonio M."/>
            <person name="Oren A."/>
            <person name="Chaudhuri R.R."/>
            <person name="La Ragione R."/>
            <person name="Hildebrand F."/>
            <person name="Pallen M.J."/>
        </authorList>
    </citation>
    <scope>NUCLEOTIDE SEQUENCE</scope>
    <source>
        <strain evidence="2">CHK199-9574</strain>
    </source>
</reference>
<reference evidence="2" key="2">
    <citation type="submission" date="2021-04" db="EMBL/GenBank/DDBJ databases">
        <authorList>
            <person name="Gilroy R."/>
        </authorList>
    </citation>
    <scope>NUCLEOTIDE SEQUENCE</scope>
    <source>
        <strain evidence="2">CHK199-9574</strain>
    </source>
</reference>
<comment type="caution">
    <text evidence="2">The sequence shown here is derived from an EMBL/GenBank/DDBJ whole genome shotgun (WGS) entry which is preliminary data.</text>
</comment>